<dbReference type="AlphaFoldDB" id="A0A2H3TDQ6"/>
<protein>
    <submittedName>
        <fullName evidence="1">Uncharacterized protein</fullName>
    </submittedName>
</protein>
<dbReference type="Proteomes" id="UP000219369">
    <property type="component" value="Unassembled WGS sequence"/>
</dbReference>
<sequence>MALSNLQTQTNAFEFIELRRRVKLP</sequence>
<reference evidence="2" key="1">
    <citation type="submission" date="2016-09" db="EMBL/GenBank/DDBJ databases">
        <authorList>
            <person name="Guldener U."/>
        </authorList>
    </citation>
    <scope>NUCLEOTIDE SEQUENCE [LARGE SCALE GENOMIC DNA]</scope>
    <source>
        <strain evidence="2">V64-1</strain>
    </source>
</reference>
<organism evidence="1 2">
    <name type="scientific">Fusarium oxysporum</name>
    <name type="common">Fusarium vascular wilt</name>
    <dbReference type="NCBI Taxonomy" id="5507"/>
    <lineage>
        <taxon>Eukaryota</taxon>
        <taxon>Fungi</taxon>
        <taxon>Dikarya</taxon>
        <taxon>Ascomycota</taxon>
        <taxon>Pezizomycotina</taxon>
        <taxon>Sordariomycetes</taxon>
        <taxon>Hypocreomycetidae</taxon>
        <taxon>Hypocreales</taxon>
        <taxon>Nectriaceae</taxon>
        <taxon>Fusarium</taxon>
        <taxon>Fusarium oxysporum species complex</taxon>
    </lineage>
</organism>
<proteinExistence type="predicted"/>
<gene>
    <name evidence="1" type="ORF">FRV6_08008</name>
</gene>
<name>A0A2H3TDQ6_FUSOX</name>
<dbReference type="EMBL" id="FMJY01000004">
    <property type="protein sequence ID" value="SCO83881.1"/>
    <property type="molecule type" value="Genomic_DNA"/>
</dbReference>
<evidence type="ECO:0000313" key="1">
    <source>
        <dbReference type="EMBL" id="SCO83881.1"/>
    </source>
</evidence>
<evidence type="ECO:0000313" key="2">
    <source>
        <dbReference type="Proteomes" id="UP000219369"/>
    </source>
</evidence>
<accession>A0A2H3TDQ6</accession>